<dbReference type="AlphaFoldDB" id="A0A1F8FA19"/>
<proteinExistence type="predicted"/>
<gene>
    <name evidence="1" type="ORF">A3J46_01330</name>
</gene>
<protein>
    <submittedName>
        <fullName evidence="1">Uncharacterized protein</fullName>
    </submittedName>
</protein>
<sequence>MVAYISLFFAALVVAIMDGSWHGLTVFALMSVILIDAISDLFKQERKIKELEKSKNSDAG</sequence>
<name>A0A1F8FA19_9BACT</name>
<accession>A0A1F8FA19</accession>
<reference evidence="1 2" key="1">
    <citation type="journal article" date="2016" name="Nat. Commun.">
        <title>Thousands of microbial genomes shed light on interconnected biogeochemical processes in an aquifer system.</title>
        <authorList>
            <person name="Anantharaman K."/>
            <person name="Brown C.T."/>
            <person name="Hug L.A."/>
            <person name="Sharon I."/>
            <person name="Castelle C.J."/>
            <person name="Probst A.J."/>
            <person name="Thomas B.C."/>
            <person name="Singh A."/>
            <person name="Wilkins M.J."/>
            <person name="Karaoz U."/>
            <person name="Brodie E.L."/>
            <person name="Williams K.H."/>
            <person name="Hubbard S.S."/>
            <person name="Banfield J.F."/>
        </authorList>
    </citation>
    <scope>NUCLEOTIDE SEQUENCE [LARGE SCALE GENOMIC DNA]</scope>
</reference>
<dbReference type="Proteomes" id="UP000177167">
    <property type="component" value="Unassembled WGS sequence"/>
</dbReference>
<organism evidence="1 2">
    <name type="scientific">Candidatus Yanofskybacteria bacterium RIFCSPHIGHO2_02_FULL_41_11</name>
    <dbReference type="NCBI Taxonomy" id="1802675"/>
    <lineage>
        <taxon>Bacteria</taxon>
        <taxon>Candidatus Yanofskyibacteriota</taxon>
    </lineage>
</organism>
<evidence type="ECO:0000313" key="1">
    <source>
        <dbReference type="EMBL" id="OGN09428.1"/>
    </source>
</evidence>
<evidence type="ECO:0000313" key="2">
    <source>
        <dbReference type="Proteomes" id="UP000177167"/>
    </source>
</evidence>
<comment type="caution">
    <text evidence="1">The sequence shown here is derived from an EMBL/GenBank/DDBJ whole genome shotgun (WGS) entry which is preliminary data.</text>
</comment>
<dbReference type="EMBL" id="MGJP01000036">
    <property type="protein sequence ID" value="OGN09428.1"/>
    <property type="molecule type" value="Genomic_DNA"/>
</dbReference>